<feature type="region of interest" description="Disordered" evidence="1">
    <location>
        <begin position="29"/>
        <end position="80"/>
    </location>
</feature>
<feature type="chain" id="PRO_5007823961" description="Lipoprotein" evidence="2">
    <location>
        <begin position="31"/>
        <end position="331"/>
    </location>
</feature>
<dbReference type="KEGG" id="dtx:ATSB10_04850"/>
<dbReference type="STRING" id="445710.ATSB10_04850"/>
<reference evidence="3 4" key="1">
    <citation type="submission" date="2016-02" db="EMBL/GenBank/DDBJ databases">
        <title>Complete genome sequencing and analysis of ATSB10, Dyella thiooxydans isolated from rhizosphere soil of sunflower (Helianthus annuus L.).</title>
        <authorList>
            <person name="Lee Y."/>
            <person name="Hwangbo K."/>
            <person name="Chung H."/>
            <person name="Yoo J."/>
            <person name="Kim K.Y."/>
            <person name="Sa T.M."/>
            <person name="Um Y."/>
            <person name="Madhaiyan M."/>
        </authorList>
    </citation>
    <scope>NUCLEOTIDE SEQUENCE [LARGE SCALE GENOMIC DNA]</scope>
    <source>
        <strain evidence="3 4">ATSB10</strain>
    </source>
</reference>
<evidence type="ECO:0000313" key="3">
    <source>
        <dbReference type="EMBL" id="AND67939.1"/>
    </source>
</evidence>
<keyword evidence="4" id="KW-1185">Reference proteome</keyword>
<evidence type="ECO:0000256" key="2">
    <source>
        <dbReference type="SAM" id="SignalP"/>
    </source>
</evidence>
<dbReference type="RefSeq" id="WP_063670249.1">
    <property type="nucleotide sequence ID" value="NZ_CP014841.1"/>
</dbReference>
<feature type="compositionally biased region" description="Basic and acidic residues" evidence="1">
    <location>
        <begin position="58"/>
        <end position="69"/>
    </location>
</feature>
<dbReference type="Proteomes" id="UP000077255">
    <property type="component" value="Chromosome"/>
</dbReference>
<protein>
    <recommendedName>
        <fullName evidence="5">Lipoprotein</fullName>
    </recommendedName>
</protein>
<name>A0A161IUX1_9GAMM</name>
<gene>
    <name evidence="3" type="ORF">ATSB10_04850</name>
</gene>
<keyword evidence="2" id="KW-0732">Signal</keyword>
<organism evidence="3 4">
    <name type="scientific">Dyella thiooxydans</name>
    <dbReference type="NCBI Taxonomy" id="445710"/>
    <lineage>
        <taxon>Bacteria</taxon>
        <taxon>Pseudomonadati</taxon>
        <taxon>Pseudomonadota</taxon>
        <taxon>Gammaproteobacteria</taxon>
        <taxon>Lysobacterales</taxon>
        <taxon>Rhodanobacteraceae</taxon>
        <taxon>Dyella</taxon>
    </lineage>
</organism>
<sequence length="331" mass="35537">MSVHDDLRTPFRAGAIALSALLAACSSGHAPTPAGGHPQADRPPASTPTGNASAEEVAAEKRGDVDCPADKPAAPAGTPVDDVLGVRPGLTYEQAAHLVLCANPLLVIREENDRGFNFPTYGQKLRQAFTARFAEPRVQKTSRQIIQEMERDATARGMNAVRHDLKPGQSKWFVSTMGMPGQEKVIAVAREEWFDAGRNPTMDSVQQALVGKYGPLSKQDGSSNYRRLVWIFDPRGRRASETSPLYKQCSGIADPDGSVNLSPDCGVVIQAYLYGMRDNLVLAQRMQVGVVDQAGGYAAVSATERGLAALDAQRRARQVQDASKNAQAPSL</sequence>
<proteinExistence type="predicted"/>
<dbReference type="PATRIC" id="fig|445710.3.peg.481"/>
<evidence type="ECO:0000256" key="1">
    <source>
        <dbReference type="SAM" id="MobiDB-lite"/>
    </source>
</evidence>
<evidence type="ECO:0000313" key="4">
    <source>
        <dbReference type="Proteomes" id="UP000077255"/>
    </source>
</evidence>
<feature type="signal peptide" evidence="2">
    <location>
        <begin position="1"/>
        <end position="30"/>
    </location>
</feature>
<evidence type="ECO:0008006" key="5">
    <source>
        <dbReference type="Google" id="ProtNLM"/>
    </source>
</evidence>
<dbReference type="EMBL" id="CP014841">
    <property type="protein sequence ID" value="AND67939.1"/>
    <property type="molecule type" value="Genomic_DNA"/>
</dbReference>
<dbReference type="AlphaFoldDB" id="A0A161IUX1"/>
<dbReference type="OrthoDB" id="7476745at2"/>
<accession>A0A161IUX1</accession>